<dbReference type="SMART" id="SM00501">
    <property type="entry name" value="BRIGHT"/>
    <property type="match status" value="1"/>
</dbReference>
<feature type="compositionally biased region" description="Polar residues" evidence="5">
    <location>
        <begin position="1"/>
        <end position="24"/>
    </location>
</feature>
<dbReference type="CDD" id="cd16865">
    <property type="entry name" value="ARID_ARID1A-like"/>
    <property type="match status" value="1"/>
</dbReference>
<dbReference type="GO" id="GO:0006338">
    <property type="term" value="P:chromatin remodeling"/>
    <property type="evidence" value="ECO:0007669"/>
    <property type="project" value="InterPro"/>
</dbReference>
<evidence type="ECO:0000256" key="4">
    <source>
        <dbReference type="ARBA" id="ARBA00023242"/>
    </source>
</evidence>
<dbReference type="GO" id="GO:0016514">
    <property type="term" value="C:SWI/SNF complex"/>
    <property type="evidence" value="ECO:0007669"/>
    <property type="project" value="InterPro"/>
</dbReference>
<feature type="compositionally biased region" description="Polar residues" evidence="5">
    <location>
        <begin position="710"/>
        <end position="722"/>
    </location>
</feature>
<feature type="compositionally biased region" description="Pro residues" evidence="5">
    <location>
        <begin position="802"/>
        <end position="811"/>
    </location>
</feature>
<dbReference type="InterPro" id="IPR016024">
    <property type="entry name" value="ARM-type_fold"/>
</dbReference>
<dbReference type="GO" id="GO:0003677">
    <property type="term" value="F:DNA binding"/>
    <property type="evidence" value="ECO:0007669"/>
    <property type="project" value="InterPro"/>
</dbReference>
<dbReference type="GO" id="GO:0005654">
    <property type="term" value="C:nucleoplasm"/>
    <property type="evidence" value="ECO:0007669"/>
    <property type="project" value="TreeGrafter"/>
</dbReference>
<dbReference type="Proteomes" id="UP000759131">
    <property type="component" value="Unassembled WGS sequence"/>
</dbReference>
<feature type="compositionally biased region" description="Low complexity" evidence="5">
    <location>
        <begin position="619"/>
        <end position="635"/>
    </location>
</feature>
<evidence type="ECO:0000256" key="3">
    <source>
        <dbReference type="ARBA" id="ARBA00022853"/>
    </source>
</evidence>
<dbReference type="InterPro" id="IPR021906">
    <property type="entry name" value="BAF250/Osa"/>
</dbReference>
<feature type="compositionally biased region" description="Low complexity" evidence="5">
    <location>
        <begin position="693"/>
        <end position="709"/>
    </location>
</feature>
<keyword evidence="8" id="KW-1185">Reference proteome</keyword>
<feature type="compositionally biased region" description="Polar residues" evidence="5">
    <location>
        <begin position="42"/>
        <end position="52"/>
    </location>
</feature>
<evidence type="ECO:0000313" key="7">
    <source>
        <dbReference type="EMBL" id="CAD7619691.1"/>
    </source>
</evidence>
<feature type="compositionally biased region" description="Basic and acidic residues" evidence="5">
    <location>
        <begin position="1462"/>
        <end position="1473"/>
    </location>
</feature>
<feature type="compositionally biased region" description="Polar residues" evidence="5">
    <location>
        <begin position="984"/>
        <end position="993"/>
    </location>
</feature>
<feature type="compositionally biased region" description="Polar residues" evidence="5">
    <location>
        <begin position="1005"/>
        <end position="1021"/>
    </location>
</feature>
<feature type="compositionally biased region" description="Low complexity" evidence="5">
    <location>
        <begin position="1890"/>
        <end position="1903"/>
    </location>
</feature>
<keyword evidence="2" id="KW-0597">Phosphoprotein</keyword>
<dbReference type="OrthoDB" id="8709537at2759"/>
<feature type="region of interest" description="Disordered" evidence="5">
    <location>
        <begin position="1453"/>
        <end position="1473"/>
    </location>
</feature>
<dbReference type="GO" id="GO:0045893">
    <property type="term" value="P:positive regulation of DNA-templated transcription"/>
    <property type="evidence" value="ECO:0007669"/>
    <property type="project" value="TreeGrafter"/>
</dbReference>
<feature type="compositionally biased region" description="Polar residues" evidence="5">
    <location>
        <begin position="646"/>
        <end position="664"/>
    </location>
</feature>
<feature type="compositionally biased region" description="Pro residues" evidence="5">
    <location>
        <begin position="27"/>
        <end position="37"/>
    </location>
</feature>
<feature type="domain" description="ARID" evidence="6">
    <location>
        <begin position="364"/>
        <end position="455"/>
    </location>
</feature>
<dbReference type="PROSITE" id="PS51011">
    <property type="entry name" value="ARID"/>
    <property type="match status" value="1"/>
</dbReference>
<keyword evidence="4" id="KW-0539">Nucleus</keyword>
<dbReference type="Pfam" id="PF01388">
    <property type="entry name" value="ARID"/>
    <property type="match status" value="1"/>
</dbReference>
<feature type="compositionally biased region" description="Pro residues" evidence="5">
    <location>
        <begin position="590"/>
        <end position="609"/>
    </location>
</feature>
<dbReference type="SUPFAM" id="SSF46774">
    <property type="entry name" value="ARID-like"/>
    <property type="match status" value="1"/>
</dbReference>
<feature type="compositionally biased region" description="Pro residues" evidence="5">
    <location>
        <begin position="539"/>
        <end position="553"/>
    </location>
</feature>
<dbReference type="PANTHER" id="PTHR12656">
    <property type="entry name" value="BRG-1 ASSOCIATED FACTOR 250 BAF250"/>
    <property type="match status" value="1"/>
</dbReference>
<feature type="compositionally biased region" description="Low complexity" evidence="5">
    <location>
        <begin position="841"/>
        <end position="852"/>
    </location>
</feature>
<feature type="region of interest" description="Disordered" evidence="5">
    <location>
        <begin position="465"/>
        <end position="867"/>
    </location>
</feature>
<feature type="compositionally biased region" description="Pro residues" evidence="5">
    <location>
        <begin position="749"/>
        <end position="762"/>
    </location>
</feature>
<organism evidence="7">
    <name type="scientific">Medioppia subpectinata</name>
    <dbReference type="NCBI Taxonomy" id="1979941"/>
    <lineage>
        <taxon>Eukaryota</taxon>
        <taxon>Metazoa</taxon>
        <taxon>Ecdysozoa</taxon>
        <taxon>Arthropoda</taxon>
        <taxon>Chelicerata</taxon>
        <taxon>Arachnida</taxon>
        <taxon>Acari</taxon>
        <taxon>Acariformes</taxon>
        <taxon>Sarcoptiformes</taxon>
        <taxon>Oribatida</taxon>
        <taxon>Brachypylina</taxon>
        <taxon>Oppioidea</taxon>
        <taxon>Oppiidae</taxon>
        <taxon>Medioppia</taxon>
    </lineage>
</organism>
<accession>A0A7R9KBH2</accession>
<dbReference type="EMBL" id="CAJPIZ010000029">
    <property type="protein sequence ID" value="CAG2100121.1"/>
    <property type="molecule type" value="Genomic_DNA"/>
</dbReference>
<feature type="region of interest" description="Disordered" evidence="5">
    <location>
        <begin position="159"/>
        <end position="353"/>
    </location>
</feature>
<feature type="compositionally biased region" description="Polar residues" evidence="5">
    <location>
        <begin position="906"/>
        <end position="924"/>
    </location>
</feature>
<dbReference type="GO" id="GO:0006357">
    <property type="term" value="P:regulation of transcription by RNA polymerase II"/>
    <property type="evidence" value="ECO:0007669"/>
    <property type="project" value="TreeGrafter"/>
</dbReference>
<evidence type="ECO:0000256" key="2">
    <source>
        <dbReference type="ARBA" id="ARBA00022553"/>
    </source>
</evidence>
<feature type="compositionally biased region" description="Pro residues" evidence="5">
    <location>
        <begin position="569"/>
        <end position="579"/>
    </location>
</feature>
<feature type="compositionally biased region" description="Polar residues" evidence="5">
    <location>
        <begin position="216"/>
        <end position="251"/>
    </location>
</feature>
<evidence type="ECO:0000256" key="1">
    <source>
        <dbReference type="ARBA" id="ARBA00004123"/>
    </source>
</evidence>
<protein>
    <recommendedName>
        <fullName evidence="6">ARID domain-containing protein</fullName>
    </recommendedName>
</protein>
<feature type="region of interest" description="Disordered" evidence="5">
    <location>
        <begin position="1837"/>
        <end position="1903"/>
    </location>
</feature>
<keyword evidence="3" id="KW-0156">Chromatin regulator</keyword>
<feature type="compositionally biased region" description="Low complexity" evidence="5">
    <location>
        <begin position="265"/>
        <end position="278"/>
    </location>
</feature>
<feature type="compositionally biased region" description="Basic and acidic residues" evidence="5">
    <location>
        <begin position="778"/>
        <end position="790"/>
    </location>
</feature>
<feature type="compositionally biased region" description="Pro residues" evidence="5">
    <location>
        <begin position="506"/>
        <end position="517"/>
    </location>
</feature>
<dbReference type="InterPro" id="IPR001606">
    <property type="entry name" value="ARID_dom"/>
</dbReference>
<feature type="region of interest" description="Disordered" evidence="5">
    <location>
        <begin position="906"/>
        <end position="946"/>
    </location>
</feature>
<evidence type="ECO:0000259" key="6">
    <source>
        <dbReference type="PROSITE" id="PS51011"/>
    </source>
</evidence>
<gene>
    <name evidence="7" type="ORF">OSB1V03_LOCUS191</name>
</gene>
<feature type="region of interest" description="Disordered" evidence="5">
    <location>
        <begin position="978"/>
        <end position="1021"/>
    </location>
</feature>
<dbReference type="Gene3D" id="1.25.10.10">
    <property type="entry name" value="Leucine-rich Repeat Variant"/>
    <property type="match status" value="1"/>
</dbReference>
<dbReference type="SMART" id="SM01014">
    <property type="entry name" value="ARID"/>
    <property type="match status" value="1"/>
</dbReference>
<dbReference type="InterPro" id="IPR011989">
    <property type="entry name" value="ARM-like"/>
</dbReference>
<feature type="compositionally biased region" description="Low complexity" evidence="5">
    <location>
        <begin position="1850"/>
        <end position="1875"/>
    </location>
</feature>
<evidence type="ECO:0000256" key="5">
    <source>
        <dbReference type="SAM" id="MobiDB-lite"/>
    </source>
</evidence>
<dbReference type="PANTHER" id="PTHR12656:SF5">
    <property type="entry name" value="TRITHORAX GROUP PROTEIN OSA"/>
    <property type="match status" value="1"/>
</dbReference>
<dbReference type="GO" id="GO:0035060">
    <property type="term" value="C:brahma complex"/>
    <property type="evidence" value="ECO:0007669"/>
    <property type="project" value="InterPro"/>
</dbReference>
<dbReference type="InterPro" id="IPR036431">
    <property type="entry name" value="ARID_dom_sf"/>
</dbReference>
<dbReference type="SUPFAM" id="SSF48371">
    <property type="entry name" value="ARM repeat"/>
    <property type="match status" value="1"/>
</dbReference>
<sequence length="1903" mass="209642">MIESVVSHNSALNLDESSNSSERSTPGKPPTPGPPLGPQVRMSGNHQQSQHAGMSPGYGGASNAPNNAYAYGNHQQYGVNNNMMPPPTCYPTKPGVNANTNPNINPNLNPAMGNIPSTSPNGAQAAAQAAVIAAERSAAFTARAPHTSVYLRQHLQQRMYPPNNHYSPHGPPPMGPSGPLMHGPGGPMHGLPPNEPIPPTGSEAPPNSGYPMGPSHMSTPPTSDANNSAATSVTQSITSPLSATPSLSNSIAEVRAGPQPPSILDEASQASTTSSQAEDSSDTPTPKHNSKPPGLSHPPTPNTLGSPGAASMSSFHDEFESMSSPSWPRTPASPVVNSQGYDSHSGHNVKRPDGLMKLYDMTDEPERRVFLDKLIQFQDERGTPISQCPTISKLPLDLFRLYMAVKERGGFVEVTRGKLWKDCTHICNIATSSSAAYTLRKQYMKHLLPFECKFDRGGVDPVPILASLDSSNRKKNKNAVQPPPPPEQPFQSHTGPPTMDGYGPGAYPPQPFPPPPQNSMSNSEYPPQHLPPHQQSPYPSHPPHTPGSHPPPNSMSNSDYPPHQQSAYPPHPSGPPPPQNSMSNSEYPPHSQPPHQQPGYPPPHPPGAPPQNSLANSEYASQQQQQHPPHSQSAYPPHPSGPQPHMSGQTPPSMQSLANHNESISVKDPFADDLQHQSGYPSRTHPQRPPSQPQSGPQSQSGSTPTPQSNEFNIAGQPTAQPNHPMPQNHFGVYNEPYNRQSGQTDPYAVPPPQAQGYPPPSRMSHPTPYYNQQQSYDSHRTENRFEPHTRPPSQDSMYGQQPPPQQPQPPLSSGGHQLRGQYPMGPSSAQPAPPHPSGTPPSSSTPNFTRSDSSPIGQYGSGAYNANQENFKSNDYQESVVCLISDIENQSPLAQRLLQAKVSQSTPSQNYSTSQPLYSNASPAQPLGGMSSQKAGPTTGANTTQPVVQTQTGTTWHPSAGNNQFVQKRHPDFMKQEQHFPPVNNTYGSAQQPMPPTGQFPPFSGNTRQTAPNQSSSQPLWNRDNQYRAYGPPVPHMTPNSTANPPFGGPPISQVREGWDHMSRVDNGPNWSHNRFNPSQSVPPHELYSGPTPYGGGHQINKMSNFGPRSDPNRQFISNMPTPNKVPPHMMPPHQSMPYSHPQPHHPMFHQIKKEIIFPPDSVEATTPTMSKRRRLCARDLTSVEAWRLIMCLKSGLLAESTWALDILSVLLHDDSTVLYFGLQHMPGMLEVLLEHYKRYLSEIFDGLFDDTEIGFESNKCNNPVESESISSTKRTKLWYELNTDLSDSESDGVKEDDDERCTTPTKCDIPSDEQLVLLNTTNFTFKSRNGKTVKIKNGKSLFIDDPDKKWDLMKNGFTGGVDHWTVGFGERTDHIQTYFEPDENFCRFVRVMKKNRKRNRNSSFSWKMSAEDKISLNTSDDCLATTDVKNNLLNDLKPCVEIKKESNLDQNDNNVVNNCSDKESVKSDDSQFPRVRESDLERFNKRKDREEYEDESYDMDEPAVHIGYDYQDSLTRRCLCLSTLLRNLSFVPGNDENMSKHSGLLLVMSRLLLLHHSHTSKKRNFERSIEEELFASEDREKNEKIVEKEWWWDVLHTIRENTLVTIANLSGQLDLSPYSEQISLPFLDGLLHWAVCPSSYAQDTLPFANYYLSPQRLAFESLSKLSILDSNVDLMLATPPWSRIDKLYHNLARSLSRHEDQTIREFSVVLLSNLSSADSSSARAIALTGCAIPLLISFVEQAEQSALQVANSQGINALRENPELMGTTLDMVRRSASTLRCISRVPDNRQLFVQFQQRLLALVMSQILDQGVAGIIADVIYECSLARVAFSCETSDETEPLVTENDKNSNNNECNGNDSNESSGDENNGSTGNRLPETDTNGDDLDNETNNSTDSSSTANT</sequence>
<evidence type="ECO:0000313" key="8">
    <source>
        <dbReference type="Proteomes" id="UP000759131"/>
    </source>
</evidence>
<feature type="region of interest" description="Disordered" evidence="5">
    <location>
        <begin position="1"/>
        <end position="61"/>
    </location>
</feature>
<dbReference type="InterPro" id="IPR033388">
    <property type="entry name" value="BAF250_C"/>
</dbReference>
<comment type="subcellular location">
    <subcellularLocation>
        <location evidence="1">Nucleus</location>
    </subcellularLocation>
</comment>
<dbReference type="GO" id="GO:0031491">
    <property type="term" value="F:nucleosome binding"/>
    <property type="evidence" value="ECO:0007669"/>
    <property type="project" value="TreeGrafter"/>
</dbReference>
<feature type="compositionally biased region" description="Polar residues" evidence="5">
    <location>
        <begin position="554"/>
        <end position="567"/>
    </location>
</feature>
<dbReference type="GO" id="GO:0071565">
    <property type="term" value="C:nBAF complex"/>
    <property type="evidence" value="ECO:0007669"/>
    <property type="project" value="TreeGrafter"/>
</dbReference>
<dbReference type="EMBL" id="OC854604">
    <property type="protein sequence ID" value="CAD7619691.1"/>
    <property type="molecule type" value="Genomic_DNA"/>
</dbReference>
<reference evidence="7" key="1">
    <citation type="submission" date="2020-11" db="EMBL/GenBank/DDBJ databases">
        <authorList>
            <person name="Tran Van P."/>
        </authorList>
    </citation>
    <scope>NUCLEOTIDE SEQUENCE</scope>
</reference>
<feature type="compositionally biased region" description="Polar residues" evidence="5">
    <location>
        <begin position="931"/>
        <end position="943"/>
    </location>
</feature>
<dbReference type="Pfam" id="PF12031">
    <property type="entry name" value="BAF250_C"/>
    <property type="match status" value="1"/>
</dbReference>
<proteinExistence type="predicted"/>
<name>A0A7R9KBH2_9ACAR</name>
<dbReference type="Gene3D" id="1.10.150.60">
    <property type="entry name" value="ARID DNA-binding domain"/>
    <property type="match status" value="1"/>
</dbReference>